<dbReference type="GO" id="GO:0007144">
    <property type="term" value="P:female meiosis I"/>
    <property type="evidence" value="ECO:0007669"/>
    <property type="project" value="TreeGrafter"/>
</dbReference>
<feature type="region of interest" description="Disordered" evidence="1">
    <location>
        <begin position="877"/>
        <end position="902"/>
    </location>
</feature>
<evidence type="ECO:0000313" key="2">
    <source>
        <dbReference type="Proteomes" id="UP001652741"/>
    </source>
</evidence>
<dbReference type="PANTHER" id="PTHR33861">
    <property type="entry name" value="PROTEIN CBG18333"/>
    <property type="match status" value="1"/>
</dbReference>
<gene>
    <name evidence="3" type="primary">LOC106607306</name>
</gene>
<dbReference type="PANTHER" id="PTHR33861:SF3">
    <property type="entry name" value="MEIOSIS-SPECIFIC COILED-COIL DOMAIN-CONTAINING PROTEIN MEIOC"/>
    <property type="match status" value="1"/>
</dbReference>
<feature type="compositionally biased region" description="Polar residues" evidence="1">
    <location>
        <begin position="890"/>
        <end position="902"/>
    </location>
</feature>
<dbReference type="OrthoDB" id="5978002at2759"/>
<organism evidence="2 3">
    <name type="scientific">Salmo salar</name>
    <name type="common">Atlantic salmon</name>
    <dbReference type="NCBI Taxonomy" id="8030"/>
    <lineage>
        <taxon>Eukaryota</taxon>
        <taxon>Metazoa</taxon>
        <taxon>Chordata</taxon>
        <taxon>Craniata</taxon>
        <taxon>Vertebrata</taxon>
        <taxon>Euteleostomi</taxon>
        <taxon>Actinopterygii</taxon>
        <taxon>Neopterygii</taxon>
        <taxon>Teleostei</taxon>
        <taxon>Protacanthopterygii</taxon>
        <taxon>Salmoniformes</taxon>
        <taxon>Salmonidae</taxon>
        <taxon>Salmoninae</taxon>
        <taxon>Salmo</taxon>
    </lineage>
</organism>
<dbReference type="GO" id="GO:0005634">
    <property type="term" value="C:nucleus"/>
    <property type="evidence" value="ECO:0007669"/>
    <property type="project" value="TreeGrafter"/>
</dbReference>
<protein>
    <submittedName>
        <fullName evidence="3">Meiosis-specific coiled-coil domain-containing protein MEIOC isoform X1</fullName>
    </submittedName>
</protein>
<dbReference type="GO" id="GO:0007141">
    <property type="term" value="P:male meiosis I"/>
    <property type="evidence" value="ECO:0007669"/>
    <property type="project" value="TreeGrafter"/>
</dbReference>
<feature type="compositionally biased region" description="Low complexity" evidence="1">
    <location>
        <begin position="456"/>
        <end position="471"/>
    </location>
</feature>
<dbReference type="AlphaFoldDB" id="A0A1S3S5J8"/>
<sequence>MEFNNAVKNRISASSRGVRMAFDRFQSASAGSDSFFSPNKHQTCGTADNERLLQPYIPLPDFSLPEEPPMSYTPWSAQDDPYQLINCTQNNVKSRNLPDGNDCGSEADLYGLVSNILEEADQMDSYYTEETLSQLKSVWSPKSMSDDCQQYFQSESKVQSNFLPNHVYPESFGKAQGQPMNRGSEEFYQRFNGFDTSDQQWLLSSCNGDMDTRYSLQTQELPKPPGLPLPNVGNAYRSNTRPSKHEYNTAEKIGGFCGSGNALSDHMDAFAPSFCPQSKINSQCFDHYYEEFPGQISAKPRRTKQYTMQEVNKLASNIQALMVGEQDNACGREPQNRQSVQMQYDNIMAEQKNFSNTRMPGQSTQAMQFKKELGGEYGAMQRETDGGLKSKQPLQSDFDSKDLSGFGPQHVEYFQQPKSFSASFNPTISHQNKMAVQKGNNPLSTGLSLNQYSNHYSQQNQLQNKLKQHQQPRGNCLSSGPSKMLSHSVSEFVPQHSHQMQRGPPPCIQDYSQGDGPSLHSSREGQNQVGMGMGGLRRGASDSDFEMQLDKSRMHMAGLVADGCSSTQRLDGKTRLQTSTHMTGDGDKTQGLLQNPYLDLLGSMYGSQRFGGGNGTVNAGKNPAFLPCMYQAVNDPRQNSCHMSLNSASFNSRSSYPYGGSIPPMDLCDLLPDGEFAAFNPYLNDMMGSSGENPYPGMMGGLRSPRIMRNRGGPMSQLHFHLEECYEQWRVLEKERKKTEDVLTMSYPGKRISVVTSSALPKIPPNPSRVDRLIVDQIREQAKVVSLLGKMERLRSVPLHANICSALDRHLEAIYITQARRKEEFVNTSNRQRQASAHFREDRDILLLATALRDLCLTTRKSRTALWCALQMTLPKSNTDTDKLDEQSTSEETSPGRTLIQF</sequence>
<feature type="region of interest" description="Disordered" evidence="1">
    <location>
        <begin position="456"/>
        <end position="527"/>
    </location>
</feature>
<dbReference type="GO" id="GO:0005737">
    <property type="term" value="C:cytoplasm"/>
    <property type="evidence" value="ECO:0007669"/>
    <property type="project" value="TreeGrafter"/>
</dbReference>
<evidence type="ECO:0000313" key="3">
    <source>
        <dbReference type="RefSeq" id="XP_014059616.1"/>
    </source>
</evidence>
<accession>A0A1S3S5J8</accession>
<dbReference type="KEGG" id="sasa:106607306"/>
<evidence type="ECO:0000256" key="1">
    <source>
        <dbReference type="SAM" id="MobiDB-lite"/>
    </source>
</evidence>
<dbReference type="GO" id="GO:0048255">
    <property type="term" value="P:mRNA stabilization"/>
    <property type="evidence" value="ECO:0007669"/>
    <property type="project" value="TreeGrafter"/>
</dbReference>
<reference evidence="3" key="1">
    <citation type="submission" date="2025-08" db="UniProtKB">
        <authorList>
            <consortium name="RefSeq"/>
        </authorList>
    </citation>
    <scope>IDENTIFICATION</scope>
</reference>
<feature type="compositionally biased region" description="Polar residues" evidence="1">
    <location>
        <begin position="472"/>
        <end position="489"/>
    </location>
</feature>
<dbReference type="Pfam" id="PF15189">
    <property type="entry name" value="MEIOC"/>
    <property type="match status" value="1"/>
</dbReference>
<proteinExistence type="predicted"/>
<dbReference type="Proteomes" id="UP001652741">
    <property type="component" value="Chromosome ssa06"/>
</dbReference>
<dbReference type="RefSeq" id="XP_014059616.1">
    <property type="nucleotide sequence ID" value="XM_014204141.2"/>
</dbReference>
<dbReference type="GeneID" id="106607306"/>
<name>A0A1S3S5J8_SALSA</name>
<keyword evidence="2" id="KW-1185">Reference proteome</keyword>
<dbReference type="InterPro" id="IPR027963">
    <property type="entry name" value="MEIOC"/>
</dbReference>